<dbReference type="EnsemblMetazoa" id="ACUA024604-RA">
    <property type="protein sequence ID" value="ACUA024604-PA"/>
    <property type="gene ID" value="ACUA024604"/>
</dbReference>
<keyword evidence="4" id="KW-0805">Transcription regulation</keyword>
<feature type="compositionally biased region" description="Basic and acidic residues" evidence="7">
    <location>
        <begin position="122"/>
        <end position="133"/>
    </location>
</feature>
<keyword evidence="3" id="KW-0156">Chromatin regulator</keyword>
<organism evidence="8 9">
    <name type="scientific">Anopheles culicifacies</name>
    <dbReference type="NCBI Taxonomy" id="139723"/>
    <lineage>
        <taxon>Eukaryota</taxon>
        <taxon>Metazoa</taxon>
        <taxon>Ecdysozoa</taxon>
        <taxon>Arthropoda</taxon>
        <taxon>Hexapoda</taxon>
        <taxon>Insecta</taxon>
        <taxon>Pterygota</taxon>
        <taxon>Neoptera</taxon>
        <taxon>Endopterygota</taxon>
        <taxon>Diptera</taxon>
        <taxon>Nematocera</taxon>
        <taxon>Culicoidea</taxon>
        <taxon>Culicidae</taxon>
        <taxon>Anophelinae</taxon>
        <taxon>Anopheles</taxon>
        <taxon>culicifacies species complex</taxon>
    </lineage>
</organism>
<evidence type="ECO:0008006" key="10">
    <source>
        <dbReference type="Google" id="ProtNLM"/>
    </source>
</evidence>
<evidence type="ECO:0000256" key="2">
    <source>
        <dbReference type="ARBA" id="ARBA00007117"/>
    </source>
</evidence>
<dbReference type="VEuPathDB" id="VectorBase:ACUA024604"/>
<evidence type="ECO:0000313" key="9">
    <source>
        <dbReference type="Proteomes" id="UP000075883"/>
    </source>
</evidence>
<evidence type="ECO:0000256" key="6">
    <source>
        <dbReference type="ARBA" id="ARBA00023242"/>
    </source>
</evidence>
<dbReference type="Proteomes" id="UP000075883">
    <property type="component" value="Unassembled WGS sequence"/>
</dbReference>
<keyword evidence="5" id="KW-0804">Transcription</keyword>
<keyword evidence="6" id="KW-0539">Nucleus</keyword>
<evidence type="ECO:0000256" key="1">
    <source>
        <dbReference type="ARBA" id="ARBA00004123"/>
    </source>
</evidence>
<keyword evidence="9" id="KW-1185">Reference proteome</keyword>
<evidence type="ECO:0000256" key="5">
    <source>
        <dbReference type="ARBA" id="ARBA00023163"/>
    </source>
</evidence>
<accession>A0A182MRM1</accession>
<comment type="similarity">
    <text evidence="2">Belongs to the EAF7 family.</text>
</comment>
<protein>
    <recommendedName>
        <fullName evidence="10">MRG-binding protein</fullName>
    </recommendedName>
</protein>
<dbReference type="GO" id="GO:0006357">
    <property type="term" value="P:regulation of transcription by RNA polymerase II"/>
    <property type="evidence" value="ECO:0007669"/>
    <property type="project" value="TreeGrafter"/>
</dbReference>
<dbReference type="AlphaFoldDB" id="A0A182MRM1"/>
<sequence length="228" mass="25321">MSSVLRDKPEMEHLEWTPEEELQLFLAMDGVRPVGINRHFLMACIVERLSKALQREIGSDTIWSHLRTIYNLKALDDLEPLPFINDECDFCLPESDFGAAFAKRQLEDSERIAAAAAPLAAGEHDSKKLETKSEFPVTKTCASRTPVPSSRPDSKDGEKDDKDTKDRGEVGTTKIKLKSYDNIGSHDSGPKRSQKRTRGSMSTEPGLSNASSPANTPPNGPNTKRRRI</sequence>
<dbReference type="InterPro" id="IPR012423">
    <property type="entry name" value="Eaf7/MRGBP"/>
</dbReference>
<dbReference type="PANTHER" id="PTHR13581:SF5">
    <property type="entry name" value="MRG_MORF4L-BINDING PROTEIN"/>
    <property type="match status" value="1"/>
</dbReference>
<dbReference type="PANTHER" id="PTHR13581">
    <property type="entry name" value="MRG-BINDING PROTEIN"/>
    <property type="match status" value="1"/>
</dbReference>
<dbReference type="GO" id="GO:0035267">
    <property type="term" value="C:NuA4 histone acetyltransferase complex"/>
    <property type="evidence" value="ECO:0007669"/>
    <property type="project" value="TreeGrafter"/>
</dbReference>
<dbReference type="STRING" id="139723.A0A182MRM1"/>
<proteinExistence type="inferred from homology"/>
<dbReference type="GO" id="GO:0006325">
    <property type="term" value="P:chromatin organization"/>
    <property type="evidence" value="ECO:0007669"/>
    <property type="project" value="UniProtKB-KW"/>
</dbReference>
<dbReference type="EMBL" id="AXCM01008646">
    <property type="status" value="NOT_ANNOTATED_CDS"/>
    <property type="molecule type" value="Genomic_DNA"/>
</dbReference>
<evidence type="ECO:0000256" key="4">
    <source>
        <dbReference type="ARBA" id="ARBA00023015"/>
    </source>
</evidence>
<reference evidence="8" key="2">
    <citation type="submission" date="2020-05" db="UniProtKB">
        <authorList>
            <consortium name="EnsemblMetazoa"/>
        </authorList>
    </citation>
    <scope>IDENTIFICATION</scope>
    <source>
        <strain evidence="8">A-37</strain>
    </source>
</reference>
<comment type="subcellular location">
    <subcellularLocation>
        <location evidence="1">Nucleus</location>
    </subcellularLocation>
</comment>
<feature type="compositionally biased region" description="Polar residues" evidence="7">
    <location>
        <begin position="199"/>
        <end position="214"/>
    </location>
</feature>
<feature type="compositionally biased region" description="Basic and acidic residues" evidence="7">
    <location>
        <begin position="152"/>
        <end position="169"/>
    </location>
</feature>
<feature type="region of interest" description="Disordered" evidence="7">
    <location>
        <begin position="117"/>
        <end position="228"/>
    </location>
</feature>
<evidence type="ECO:0000313" key="8">
    <source>
        <dbReference type="EnsemblMetazoa" id="ACUA024604-PA"/>
    </source>
</evidence>
<evidence type="ECO:0000256" key="7">
    <source>
        <dbReference type="SAM" id="MobiDB-lite"/>
    </source>
</evidence>
<dbReference type="Pfam" id="PF07904">
    <property type="entry name" value="Eaf7"/>
    <property type="match status" value="1"/>
</dbReference>
<dbReference type="GO" id="GO:0005634">
    <property type="term" value="C:nucleus"/>
    <property type="evidence" value="ECO:0007669"/>
    <property type="project" value="UniProtKB-SubCell"/>
</dbReference>
<reference evidence="9" key="1">
    <citation type="submission" date="2013-09" db="EMBL/GenBank/DDBJ databases">
        <title>The Genome Sequence of Anopheles culicifacies species A.</title>
        <authorList>
            <consortium name="The Broad Institute Genomics Platform"/>
            <person name="Neafsey D.E."/>
            <person name="Besansky N."/>
            <person name="Howell P."/>
            <person name="Walton C."/>
            <person name="Young S.K."/>
            <person name="Zeng Q."/>
            <person name="Gargeya S."/>
            <person name="Fitzgerald M."/>
            <person name="Haas B."/>
            <person name="Abouelleil A."/>
            <person name="Allen A.W."/>
            <person name="Alvarado L."/>
            <person name="Arachchi H.M."/>
            <person name="Berlin A.M."/>
            <person name="Chapman S.B."/>
            <person name="Gainer-Dewar J."/>
            <person name="Goldberg J."/>
            <person name="Griggs A."/>
            <person name="Gujja S."/>
            <person name="Hansen M."/>
            <person name="Howarth C."/>
            <person name="Imamovic A."/>
            <person name="Ireland A."/>
            <person name="Larimer J."/>
            <person name="McCowan C."/>
            <person name="Murphy C."/>
            <person name="Pearson M."/>
            <person name="Poon T.W."/>
            <person name="Priest M."/>
            <person name="Roberts A."/>
            <person name="Saif S."/>
            <person name="Shea T."/>
            <person name="Sisk P."/>
            <person name="Sykes S."/>
            <person name="Wortman J."/>
            <person name="Nusbaum C."/>
            <person name="Birren B."/>
        </authorList>
    </citation>
    <scope>NUCLEOTIDE SEQUENCE [LARGE SCALE GENOMIC DNA]</scope>
    <source>
        <strain evidence="9">A-37</strain>
    </source>
</reference>
<name>A0A182MRM1_9DIPT</name>
<evidence type="ECO:0000256" key="3">
    <source>
        <dbReference type="ARBA" id="ARBA00022853"/>
    </source>
</evidence>